<keyword evidence="4 7" id="KW-0560">Oxidoreductase</keyword>
<dbReference type="PROSITE" id="PS00086">
    <property type="entry name" value="CYTOCHROME_P450"/>
    <property type="match status" value="1"/>
</dbReference>
<evidence type="ECO:0000256" key="5">
    <source>
        <dbReference type="ARBA" id="ARBA00023004"/>
    </source>
</evidence>
<dbReference type="GO" id="GO:0005506">
    <property type="term" value="F:iron ion binding"/>
    <property type="evidence" value="ECO:0007669"/>
    <property type="project" value="InterPro"/>
</dbReference>
<evidence type="ECO:0000256" key="6">
    <source>
        <dbReference type="ARBA" id="ARBA00023033"/>
    </source>
</evidence>
<reference evidence="8" key="1">
    <citation type="submission" date="2022-06" db="EMBL/GenBank/DDBJ databases">
        <title>Genomic Encyclopedia of Archaeal and Bacterial Type Strains, Phase II (KMG-II): from individual species to whole genera.</title>
        <authorList>
            <person name="Goeker M."/>
        </authorList>
    </citation>
    <scope>NUCLEOTIDE SEQUENCE</scope>
    <source>
        <strain evidence="8">DSM 43935</strain>
    </source>
</reference>
<evidence type="ECO:0000313" key="9">
    <source>
        <dbReference type="Proteomes" id="UP001206128"/>
    </source>
</evidence>
<dbReference type="InterPro" id="IPR036396">
    <property type="entry name" value="Cyt_P450_sf"/>
</dbReference>
<keyword evidence="9" id="KW-1185">Reference proteome</keyword>
<dbReference type="FunFam" id="1.10.630.10:FF:000018">
    <property type="entry name" value="Cytochrome P450 monooxygenase"/>
    <property type="match status" value="1"/>
</dbReference>
<dbReference type="RefSeq" id="WP_253774242.1">
    <property type="nucleotide sequence ID" value="NZ_JAMTCK010000010.1"/>
</dbReference>
<keyword evidence="2 7" id="KW-0349">Heme</keyword>
<dbReference type="Gene3D" id="1.10.630.10">
    <property type="entry name" value="Cytochrome P450"/>
    <property type="match status" value="1"/>
</dbReference>
<evidence type="ECO:0000256" key="3">
    <source>
        <dbReference type="ARBA" id="ARBA00022723"/>
    </source>
</evidence>
<dbReference type="PANTHER" id="PTHR46696">
    <property type="entry name" value="P450, PUTATIVE (EUROFUNG)-RELATED"/>
    <property type="match status" value="1"/>
</dbReference>
<keyword evidence="6 7" id="KW-0503">Monooxygenase</keyword>
<dbReference type="AlphaFoldDB" id="A0AAE3GHD1"/>
<dbReference type="SUPFAM" id="SSF48264">
    <property type="entry name" value="Cytochrome P450"/>
    <property type="match status" value="1"/>
</dbReference>
<dbReference type="PRINTS" id="PR00385">
    <property type="entry name" value="P450"/>
</dbReference>
<gene>
    <name evidence="8" type="ORF">LX83_004267</name>
</gene>
<organism evidence="8 9">
    <name type="scientific">Goodfellowiella coeruleoviolacea</name>
    <dbReference type="NCBI Taxonomy" id="334858"/>
    <lineage>
        <taxon>Bacteria</taxon>
        <taxon>Bacillati</taxon>
        <taxon>Actinomycetota</taxon>
        <taxon>Actinomycetes</taxon>
        <taxon>Pseudonocardiales</taxon>
        <taxon>Pseudonocardiaceae</taxon>
        <taxon>Goodfellowiella</taxon>
    </lineage>
</organism>
<dbReference type="GO" id="GO:0004497">
    <property type="term" value="F:monooxygenase activity"/>
    <property type="evidence" value="ECO:0007669"/>
    <property type="project" value="UniProtKB-KW"/>
</dbReference>
<dbReference type="Proteomes" id="UP001206128">
    <property type="component" value="Unassembled WGS sequence"/>
</dbReference>
<dbReference type="PANTHER" id="PTHR46696:SF1">
    <property type="entry name" value="CYTOCHROME P450 YJIB-RELATED"/>
    <property type="match status" value="1"/>
</dbReference>
<proteinExistence type="inferred from homology"/>
<evidence type="ECO:0000256" key="1">
    <source>
        <dbReference type="ARBA" id="ARBA00010617"/>
    </source>
</evidence>
<dbReference type="InterPro" id="IPR017972">
    <property type="entry name" value="Cyt_P450_CS"/>
</dbReference>
<evidence type="ECO:0000256" key="2">
    <source>
        <dbReference type="ARBA" id="ARBA00022617"/>
    </source>
</evidence>
<accession>A0AAE3GHD1</accession>
<dbReference type="GO" id="GO:0020037">
    <property type="term" value="F:heme binding"/>
    <property type="evidence" value="ECO:0007669"/>
    <property type="project" value="InterPro"/>
</dbReference>
<evidence type="ECO:0000256" key="7">
    <source>
        <dbReference type="RuleBase" id="RU000461"/>
    </source>
</evidence>
<keyword evidence="5 7" id="KW-0408">Iron</keyword>
<dbReference type="InterPro" id="IPR001128">
    <property type="entry name" value="Cyt_P450"/>
</dbReference>
<name>A0AAE3GHD1_9PSEU</name>
<dbReference type="Pfam" id="PF00067">
    <property type="entry name" value="p450"/>
    <property type="match status" value="2"/>
</dbReference>
<dbReference type="EMBL" id="JAMTCK010000010">
    <property type="protein sequence ID" value="MCP2167394.1"/>
    <property type="molecule type" value="Genomic_DNA"/>
</dbReference>
<dbReference type="GO" id="GO:0016705">
    <property type="term" value="F:oxidoreductase activity, acting on paired donors, with incorporation or reduction of molecular oxygen"/>
    <property type="evidence" value="ECO:0007669"/>
    <property type="project" value="InterPro"/>
</dbReference>
<comment type="similarity">
    <text evidence="1 7">Belongs to the cytochrome P450 family.</text>
</comment>
<protein>
    <submittedName>
        <fullName evidence="8">Cytochrome P450</fullName>
    </submittedName>
</protein>
<sequence length="403" mass="44585">MTALDHQPRSYPFRQPRRLDVDPECAWLRREQPVCRVELPYGGEGWLVTRHADARTVLADPRFSRAALVGRDVPRTAPRIPHEPTILTMDPPDHSRLRRLVSRAFSSRRINEIEPRVRQLTQGLLDRVHDHGPPADLVAHLAQPLPSAVICELLGVPEADRPRFFSWADAVLTSDADSPARIATALTELKGYLAELVAQRREEPTDDVLGALVLARDERGQLSEHELVTFGVTLLLAGLETTANQIGNFVYHLLTHPDQLATLTAGPHRLADVVEELLRLIPISAHAGFTRVATEDVELNGVLVRAGEAVLVDLDSANRDEAVFTDPDRVDLGRERNPHLAFGHGAHHCLGAQLARMELRTAIGELLTRFPGLALAVPASDLLWKHASVVRGLRELPVTWSTP</sequence>
<dbReference type="InterPro" id="IPR002397">
    <property type="entry name" value="Cyt_P450_B"/>
</dbReference>
<comment type="caution">
    <text evidence="8">The sequence shown here is derived from an EMBL/GenBank/DDBJ whole genome shotgun (WGS) entry which is preliminary data.</text>
</comment>
<dbReference type="CDD" id="cd11031">
    <property type="entry name" value="Cyp158A-like"/>
    <property type="match status" value="1"/>
</dbReference>
<evidence type="ECO:0000313" key="8">
    <source>
        <dbReference type="EMBL" id="MCP2167394.1"/>
    </source>
</evidence>
<keyword evidence="3 7" id="KW-0479">Metal-binding</keyword>
<evidence type="ECO:0000256" key="4">
    <source>
        <dbReference type="ARBA" id="ARBA00023002"/>
    </source>
</evidence>
<dbReference type="PRINTS" id="PR00359">
    <property type="entry name" value="BP450"/>
</dbReference>